<dbReference type="GO" id="GO:0098796">
    <property type="term" value="C:membrane protein complex"/>
    <property type="evidence" value="ECO:0007669"/>
    <property type="project" value="UniProtKB-ARBA"/>
</dbReference>
<dbReference type="PROSITE" id="PS50893">
    <property type="entry name" value="ABC_TRANSPORTER_2"/>
    <property type="match status" value="1"/>
</dbReference>
<dbReference type="SMART" id="SM00382">
    <property type="entry name" value="AAA"/>
    <property type="match status" value="1"/>
</dbReference>
<comment type="caution">
    <text evidence="5">The sequence shown here is derived from an EMBL/GenBank/DDBJ whole genome shotgun (WGS) entry which is preliminary data.</text>
</comment>
<dbReference type="Gene3D" id="3.40.50.300">
    <property type="entry name" value="P-loop containing nucleotide triphosphate hydrolases"/>
    <property type="match status" value="1"/>
</dbReference>
<dbReference type="InterPro" id="IPR027417">
    <property type="entry name" value="P-loop_NTPase"/>
</dbReference>
<protein>
    <submittedName>
        <fullName evidence="5">ABC-type transporter, ATPase component</fullName>
    </submittedName>
</protein>
<dbReference type="GO" id="GO:0005524">
    <property type="term" value="F:ATP binding"/>
    <property type="evidence" value="ECO:0007669"/>
    <property type="project" value="UniProtKB-KW"/>
</dbReference>
<reference evidence="5 6" key="1">
    <citation type="journal article" date="2015" name="Nature">
        <title>rRNA introns, odd ribosomes, and small enigmatic genomes across a large radiation of phyla.</title>
        <authorList>
            <person name="Brown C.T."/>
            <person name="Hug L.A."/>
            <person name="Thomas B.C."/>
            <person name="Sharon I."/>
            <person name="Castelle C.J."/>
            <person name="Singh A."/>
            <person name="Wilkins M.J."/>
            <person name="Williams K.H."/>
            <person name="Banfield J.F."/>
        </authorList>
    </citation>
    <scope>NUCLEOTIDE SEQUENCE [LARGE SCALE GENOMIC DNA]</scope>
</reference>
<dbReference type="PANTHER" id="PTHR24220">
    <property type="entry name" value="IMPORT ATP-BINDING PROTEIN"/>
    <property type="match status" value="1"/>
</dbReference>
<dbReference type="AlphaFoldDB" id="A0A0G0BIE9"/>
<organism evidence="5 6">
    <name type="scientific">candidate division CPR3 bacterium GW2011_GWF2_35_18</name>
    <dbReference type="NCBI Taxonomy" id="1618350"/>
    <lineage>
        <taxon>Bacteria</taxon>
        <taxon>Bacteria division CPR3</taxon>
    </lineage>
</organism>
<dbReference type="InterPro" id="IPR003593">
    <property type="entry name" value="AAA+_ATPase"/>
</dbReference>
<keyword evidence="1" id="KW-0813">Transport</keyword>
<dbReference type="InterPro" id="IPR017911">
    <property type="entry name" value="MacB-like_ATP-bd"/>
</dbReference>
<dbReference type="InterPro" id="IPR017871">
    <property type="entry name" value="ABC_transporter-like_CS"/>
</dbReference>
<name>A0A0G0BIE9_UNCC3</name>
<dbReference type="InterPro" id="IPR003439">
    <property type="entry name" value="ABC_transporter-like_ATP-bd"/>
</dbReference>
<dbReference type="GO" id="GO:0016887">
    <property type="term" value="F:ATP hydrolysis activity"/>
    <property type="evidence" value="ECO:0007669"/>
    <property type="project" value="InterPro"/>
</dbReference>
<evidence type="ECO:0000313" key="5">
    <source>
        <dbReference type="EMBL" id="KKP69259.1"/>
    </source>
</evidence>
<proteinExistence type="predicted"/>
<dbReference type="EMBL" id="LBQB01000008">
    <property type="protein sequence ID" value="KKP69259.1"/>
    <property type="molecule type" value="Genomic_DNA"/>
</dbReference>
<evidence type="ECO:0000256" key="1">
    <source>
        <dbReference type="ARBA" id="ARBA00022448"/>
    </source>
</evidence>
<dbReference type="GO" id="GO:0005886">
    <property type="term" value="C:plasma membrane"/>
    <property type="evidence" value="ECO:0007669"/>
    <property type="project" value="TreeGrafter"/>
</dbReference>
<evidence type="ECO:0000313" key="6">
    <source>
        <dbReference type="Proteomes" id="UP000034581"/>
    </source>
</evidence>
<sequence>MIKLENVFKTYTLGKNTINAIDNLSMEIKKGEFVAIVGPSGSGKSTLLHLIGGLDHPSKGNVSLLNITLAKLKDSKLAEYRNKHIGFVFQNFNLQPILTAAENVALPLVFANFGSKTRKQKALQALKKVGLDDRADHKPAELSGGESQRVAIARALVNDPQILIADEPTGNLDSKTGDKIMNLFKKLNREQNITVIIVTHNMEDAAFADRQIKMRDGVILKS</sequence>
<evidence type="ECO:0000259" key="4">
    <source>
        <dbReference type="PROSITE" id="PS50893"/>
    </source>
</evidence>
<dbReference type="GO" id="GO:0022857">
    <property type="term" value="F:transmembrane transporter activity"/>
    <property type="evidence" value="ECO:0007669"/>
    <property type="project" value="UniProtKB-ARBA"/>
</dbReference>
<dbReference type="FunFam" id="3.40.50.300:FF:000032">
    <property type="entry name" value="Export ABC transporter ATP-binding protein"/>
    <property type="match status" value="1"/>
</dbReference>
<dbReference type="Pfam" id="PF00005">
    <property type="entry name" value="ABC_tran"/>
    <property type="match status" value="1"/>
</dbReference>
<dbReference type="PROSITE" id="PS00211">
    <property type="entry name" value="ABC_TRANSPORTER_1"/>
    <property type="match status" value="1"/>
</dbReference>
<dbReference type="PANTHER" id="PTHR24220:SF86">
    <property type="entry name" value="ABC TRANSPORTER ABCH.1"/>
    <property type="match status" value="1"/>
</dbReference>
<evidence type="ECO:0000256" key="2">
    <source>
        <dbReference type="ARBA" id="ARBA00022741"/>
    </source>
</evidence>
<dbReference type="SUPFAM" id="SSF52540">
    <property type="entry name" value="P-loop containing nucleoside triphosphate hydrolases"/>
    <property type="match status" value="1"/>
</dbReference>
<dbReference type="CDD" id="cd03255">
    <property type="entry name" value="ABC_MJ0796_LolCDE_FtsE"/>
    <property type="match status" value="1"/>
</dbReference>
<keyword evidence="2" id="KW-0547">Nucleotide-binding</keyword>
<accession>A0A0G0BIE9</accession>
<keyword evidence="3" id="KW-0067">ATP-binding</keyword>
<gene>
    <name evidence="5" type="ORF">UR67_C0008G0015</name>
</gene>
<dbReference type="InterPro" id="IPR015854">
    <property type="entry name" value="ABC_transpr_LolD-like"/>
</dbReference>
<dbReference type="Proteomes" id="UP000034581">
    <property type="component" value="Unassembled WGS sequence"/>
</dbReference>
<dbReference type="STRING" id="1618350.UR67_C0008G0015"/>
<feature type="domain" description="ABC transporter" evidence="4">
    <location>
        <begin position="2"/>
        <end position="222"/>
    </location>
</feature>
<evidence type="ECO:0000256" key="3">
    <source>
        <dbReference type="ARBA" id="ARBA00022840"/>
    </source>
</evidence>